<accession>A0A8T0DA76</accession>
<dbReference type="AlphaFoldDB" id="A0A8T0DA76"/>
<name>A0A8T0DA76_9TREM</name>
<comment type="caution">
    <text evidence="1">The sequence shown here is derived from an EMBL/GenBank/DDBJ whole genome shotgun (WGS) entry which is preliminary data.</text>
</comment>
<dbReference type="Proteomes" id="UP000699462">
    <property type="component" value="Unassembled WGS sequence"/>
</dbReference>
<organism evidence="1 2">
    <name type="scientific">Paragonimus westermani</name>
    <dbReference type="NCBI Taxonomy" id="34504"/>
    <lineage>
        <taxon>Eukaryota</taxon>
        <taxon>Metazoa</taxon>
        <taxon>Spiralia</taxon>
        <taxon>Lophotrochozoa</taxon>
        <taxon>Platyhelminthes</taxon>
        <taxon>Trematoda</taxon>
        <taxon>Digenea</taxon>
        <taxon>Plagiorchiida</taxon>
        <taxon>Troglotremata</taxon>
        <taxon>Troglotrematidae</taxon>
        <taxon>Paragonimus</taxon>
    </lineage>
</organism>
<evidence type="ECO:0000313" key="1">
    <source>
        <dbReference type="EMBL" id="KAF8563698.1"/>
    </source>
</evidence>
<sequence length="200" mass="22347">MPFCVGAWDVSSPGRPYPRLFMIVFYFRLYISSFDPLKSNHKCSGSRHKIWKNDGIRFLIISGRHVKLLNEERKTIASTLSYSINYLNSVSEGSLLKVAGYYAELLKILCTTICNRDTDSSVNYIGPTKWIGTHGLVKTDVASMNSLVSICRKTCPDTNRKQTCSISEGLVMPRPPIDCIVRICLLSQGPNVFLLDVSGS</sequence>
<reference evidence="1 2" key="1">
    <citation type="submission" date="2019-07" db="EMBL/GenBank/DDBJ databases">
        <title>Annotation for the trematode Paragonimus westermani.</title>
        <authorList>
            <person name="Choi Y.-J."/>
        </authorList>
    </citation>
    <scope>NUCLEOTIDE SEQUENCE [LARGE SCALE GENOMIC DNA]</scope>
    <source>
        <strain evidence="1">180907_Pwestermani</strain>
    </source>
</reference>
<keyword evidence="2" id="KW-1185">Reference proteome</keyword>
<dbReference type="EMBL" id="JTDF01010988">
    <property type="protein sequence ID" value="KAF8563698.1"/>
    <property type="molecule type" value="Genomic_DNA"/>
</dbReference>
<evidence type="ECO:0000313" key="2">
    <source>
        <dbReference type="Proteomes" id="UP000699462"/>
    </source>
</evidence>
<proteinExistence type="predicted"/>
<gene>
    <name evidence="1" type="ORF">P879_11289</name>
</gene>
<protein>
    <submittedName>
        <fullName evidence="1">Uncharacterized protein</fullName>
    </submittedName>
</protein>
<dbReference type="OrthoDB" id="413460at2759"/>